<comment type="function">
    <text evidence="8">Part of the Tol-Pal system, which plays a role in outer membrane invagination during cell division and is important for maintaining outer membrane integrity.</text>
</comment>
<evidence type="ECO:0000256" key="1">
    <source>
        <dbReference type="ARBA" id="ARBA00022618"/>
    </source>
</evidence>
<dbReference type="Gene3D" id="3.30.1330.60">
    <property type="entry name" value="OmpA-like domain"/>
    <property type="match status" value="1"/>
</dbReference>
<evidence type="ECO:0000313" key="13">
    <source>
        <dbReference type="Proteomes" id="UP001262754"/>
    </source>
</evidence>
<reference evidence="12 13" key="1">
    <citation type="submission" date="2023-07" db="EMBL/GenBank/DDBJ databases">
        <title>Sorghum-associated microbial communities from plants grown in Nebraska, USA.</title>
        <authorList>
            <person name="Schachtman D."/>
        </authorList>
    </citation>
    <scope>NUCLEOTIDE SEQUENCE [LARGE SCALE GENOMIC DNA]</scope>
    <source>
        <strain evidence="12 13">DS2154</strain>
    </source>
</reference>
<evidence type="ECO:0000256" key="5">
    <source>
        <dbReference type="ARBA" id="ARBA00023237"/>
    </source>
</evidence>
<keyword evidence="13" id="KW-1185">Reference proteome</keyword>
<evidence type="ECO:0000256" key="6">
    <source>
        <dbReference type="ARBA" id="ARBA00023288"/>
    </source>
</evidence>
<dbReference type="InterPro" id="IPR039001">
    <property type="entry name" value="Pal"/>
</dbReference>
<comment type="subunit">
    <text evidence="8">The Tol-Pal system is composed of five core proteins: the inner membrane proteins TolA, TolQ and TolR, the periplasmic protein TolB and the outer membrane protein Pal. They form a network linking the inner and outer membranes and the peptidoglycan layer.</text>
</comment>
<comment type="similarity">
    <text evidence="8">Belongs to the Pal lipoprotein family.</text>
</comment>
<evidence type="ECO:0000256" key="2">
    <source>
        <dbReference type="ARBA" id="ARBA00022729"/>
    </source>
</evidence>
<protein>
    <recommendedName>
        <fullName evidence="8">Peptidoglycan-associated lipoprotein</fullName>
        <shortName evidence="8">PAL</shortName>
    </recommendedName>
</protein>
<evidence type="ECO:0000256" key="3">
    <source>
        <dbReference type="ARBA" id="ARBA00023136"/>
    </source>
</evidence>
<dbReference type="Pfam" id="PF00691">
    <property type="entry name" value="OmpA"/>
    <property type="match status" value="1"/>
</dbReference>
<sequence>MSFDTQRVARLAMIGLAAASLAACASRPKPAGPAAPTPTASQPTPPPYQAPATPESPVNQGPLPGTVQDFVINIGERIYFDTDSYDIRSDAQPTLSAQAQWLNRYPAVRVRIEGNADERGTREYNLALGARRANAVREFLTGQGVAASRIETLSYGKERPIDPGTNEDAWAKNRNARTAITDGAR</sequence>
<keyword evidence="3 8" id="KW-0472">Membrane</keyword>
<evidence type="ECO:0000256" key="7">
    <source>
        <dbReference type="ARBA" id="ARBA00023306"/>
    </source>
</evidence>
<evidence type="ECO:0000256" key="8">
    <source>
        <dbReference type="HAMAP-Rule" id="MF_02204"/>
    </source>
</evidence>
<name>A0ABU1N054_9CAUL</name>
<evidence type="ECO:0000256" key="9">
    <source>
        <dbReference type="SAM" id="MobiDB-lite"/>
    </source>
</evidence>
<organism evidence="12 13">
    <name type="scientific">Caulobacter rhizosphaerae</name>
    <dbReference type="NCBI Taxonomy" id="2010972"/>
    <lineage>
        <taxon>Bacteria</taxon>
        <taxon>Pseudomonadati</taxon>
        <taxon>Pseudomonadota</taxon>
        <taxon>Alphaproteobacteria</taxon>
        <taxon>Caulobacterales</taxon>
        <taxon>Caulobacteraceae</taxon>
        <taxon>Caulobacter</taxon>
    </lineage>
</organism>
<keyword evidence="1 8" id="KW-0132">Cell division</keyword>
<dbReference type="PANTHER" id="PTHR30329">
    <property type="entry name" value="STATOR ELEMENT OF FLAGELLAR MOTOR COMPLEX"/>
    <property type="match status" value="1"/>
</dbReference>
<feature type="signal peptide" evidence="10">
    <location>
        <begin position="1"/>
        <end position="25"/>
    </location>
</feature>
<dbReference type="EMBL" id="JAVDRL010000007">
    <property type="protein sequence ID" value="MDR6531799.1"/>
    <property type="molecule type" value="Genomic_DNA"/>
</dbReference>
<feature type="chain" id="PRO_5045488671" description="Peptidoglycan-associated lipoprotein" evidence="10">
    <location>
        <begin position="26"/>
        <end position="185"/>
    </location>
</feature>
<dbReference type="InterPro" id="IPR006665">
    <property type="entry name" value="OmpA-like"/>
</dbReference>
<keyword evidence="4 8" id="KW-0564">Palmitate</keyword>
<dbReference type="Proteomes" id="UP001262754">
    <property type="component" value="Unassembled WGS sequence"/>
</dbReference>
<keyword evidence="6 8" id="KW-0449">Lipoprotein</keyword>
<dbReference type="InterPro" id="IPR050330">
    <property type="entry name" value="Bact_OuterMem_StrucFunc"/>
</dbReference>
<dbReference type="CDD" id="cd07185">
    <property type="entry name" value="OmpA_C-like"/>
    <property type="match status" value="1"/>
</dbReference>
<accession>A0ABU1N054</accession>
<dbReference type="NCBIfam" id="TIGR02802">
    <property type="entry name" value="Pal_lipo"/>
    <property type="match status" value="1"/>
</dbReference>
<dbReference type="PROSITE" id="PS51123">
    <property type="entry name" value="OMPA_2"/>
    <property type="match status" value="1"/>
</dbReference>
<dbReference type="InterPro" id="IPR036737">
    <property type="entry name" value="OmpA-like_sf"/>
</dbReference>
<dbReference type="PRINTS" id="PR01021">
    <property type="entry name" value="OMPADOMAIN"/>
</dbReference>
<keyword evidence="5 8" id="KW-0998">Cell outer membrane</keyword>
<feature type="domain" description="OmpA-like" evidence="11">
    <location>
        <begin position="67"/>
        <end position="184"/>
    </location>
</feature>
<evidence type="ECO:0000313" key="12">
    <source>
        <dbReference type="EMBL" id="MDR6531799.1"/>
    </source>
</evidence>
<dbReference type="InterPro" id="IPR014169">
    <property type="entry name" value="Pal_lipo_C"/>
</dbReference>
<dbReference type="PANTHER" id="PTHR30329:SF21">
    <property type="entry name" value="LIPOPROTEIN YIAD-RELATED"/>
    <property type="match status" value="1"/>
</dbReference>
<gene>
    <name evidence="8" type="primary">pal</name>
    <name evidence="12" type="ORF">J2800_002552</name>
</gene>
<feature type="region of interest" description="Disordered" evidence="9">
    <location>
        <begin position="25"/>
        <end position="64"/>
    </location>
</feature>
<dbReference type="InterPro" id="IPR006690">
    <property type="entry name" value="OMPA-like_CS"/>
</dbReference>
<dbReference type="PROSITE" id="PS51257">
    <property type="entry name" value="PROKAR_LIPOPROTEIN"/>
    <property type="match status" value="1"/>
</dbReference>
<proteinExistence type="inferred from homology"/>
<dbReference type="SUPFAM" id="SSF103088">
    <property type="entry name" value="OmpA-like"/>
    <property type="match status" value="1"/>
</dbReference>
<evidence type="ECO:0000259" key="11">
    <source>
        <dbReference type="PROSITE" id="PS51123"/>
    </source>
</evidence>
<dbReference type="PROSITE" id="PS01068">
    <property type="entry name" value="OMPA_1"/>
    <property type="match status" value="1"/>
</dbReference>
<comment type="subcellular location">
    <subcellularLocation>
        <location evidence="8">Cell outer membrane</location>
        <topology evidence="8">Lipid-anchor</topology>
    </subcellularLocation>
</comment>
<keyword evidence="7 8" id="KW-0131">Cell cycle</keyword>
<evidence type="ECO:0000256" key="10">
    <source>
        <dbReference type="SAM" id="SignalP"/>
    </source>
</evidence>
<dbReference type="InterPro" id="IPR006664">
    <property type="entry name" value="OMP_bac"/>
</dbReference>
<comment type="caution">
    <text evidence="12">The sequence shown here is derived from an EMBL/GenBank/DDBJ whole genome shotgun (WGS) entry which is preliminary data.</text>
</comment>
<dbReference type="HAMAP" id="MF_02204">
    <property type="entry name" value="Pal"/>
    <property type="match status" value="1"/>
</dbReference>
<dbReference type="RefSeq" id="WP_056762525.1">
    <property type="nucleotide sequence ID" value="NZ_BMLD01000027.1"/>
</dbReference>
<evidence type="ECO:0000256" key="4">
    <source>
        <dbReference type="ARBA" id="ARBA00023139"/>
    </source>
</evidence>
<keyword evidence="2 8" id="KW-0732">Signal</keyword>